<dbReference type="EMBL" id="FMXR01000005">
    <property type="protein sequence ID" value="SDB06927.1"/>
    <property type="molecule type" value="Genomic_DNA"/>
</dbReference>
<dbReference type="SMART" id="SM00448">
    <property type="entry name" value="REC"/>
    <property type="match status" value="1"/>
</dbReference>
<dbReference type="InterPro" id="IPR050595">
    <property type="entry name" value="Bact_response_regulator"/>
</dbReference>
<dbReference type="GO" id="GO:0000160">
    <property type="term" value="P:phosphorelay signal transduction system"/>
    <property type="evidence" value="ECO:0007669"/>
    <property type="project" value="InterPro"/>
</dbReference>
<proteinExistence type="predicted"/>
<dbReference type="RefSeq" id="WP_090171843.1">
    <property type="nucleotide sequence ID" value="NZ_FMXR01000005.1"/>
</dbReference>
<evidence type="ECO:0000259" key="5">
    <source>
        <dbReference type="PROSITE" id="PS50110"/>
    </source>
</evidence>
<evidence type="ECO:0000256" key="4">
    <source>
        <dbReference type="PROSITE-ProRule" id="PRU00169"/>
    </source>
</evidence>
<keyword evidence="2 4" id="KW-0597">Phosphoprotein</keyword>
<accession>A0A1G6AET0</accession>
<feature type="domain" description="Response regulatory" evidence="5">
    <location>
        <begin position="135"/>
        <end position="250"/>
    </location>
</feature>
<dbReference type="OrthoDB" id="1706569at2"/>
<dbReference type="AlphaFoldDB" id="A0A1G6AET0"/>
<dbReference type="CDD" id="cd00156">
    <property type="entry name" value="REC"/>
    <property type="match status" value="1"/>
</dbReference>
<feature type="modified residue" description="4-aspartylphosphate" evidence="4">
    <location>
        <position position="183"/>
    </location>
</feature>
<dbReference type="PANTHER" id="PTHR44591:SF3">
    <property type="entry name" value="RESPONSE REGULATORY DOMAIN-CONTAINING PROTEIN"/>
    <property type="match status" value="1"/>
</dbReference>
<dbReference type="InterPro" id="IPR011006">
    <property type="entry name" value="CheY-like_superfamily"/>
</dbReference>
<dbReference type="Pfam" id="PF00072">
    <property type="entry name" value="Response_reg"/>
    <property type="match status" value="1"/>
</dbReference>
<evidence type="ECO:0000256" key="1">
    <source>
        <dbReference type="ARBA" id="ARBA00018672"/>
    </source>
</evidence>
<organism evidence="6 7">
    <name type="scientific">Eubacterium oxidoreducens</name>
    <dbReference type="NCBI Taxonomy" id="1732"/>
    <lineage>
        <taxon>Bacteria</taxon>
        <taxon>Bacillati</taxon>
        <taxon>Bacillota</taxon>
        <taxon>Clostridia</taxon>
        <taxon>Eubacteriales</taxon>
        <taxon>Eubacteriaceae</taxon>
        <taxon>Eubacterium</taxon>
    </lineage>
</organism>
<keyword evidence="7" id="KW-1185">Reference proteome</keyword>
<dbReference type="PANTHER" id="PTHR44591">
    <property type="entry name" value="STRESS RESPONSE REGULATOR PROTEIN 1"/>
    <property type="match status" value="1"/>
</dbReference>
<evidence type="ECO:0000313" key="7">
    <source>
        <dbReference type="Proteomes" id="UP000199228"/>
    </source>
</evidence>
<dbReference type="InterPro" id="IPR001789">
    <property type="entry name" value="Sig_transdc_resp-reg_receiver"/>
</dbReference>
<dbReference type="SUPFAM" id="SSF52172">
    <property type="entry name" value="CheY-like"/>
    <property type="match status" value="1"/>
</dbReference>
<protein>
    <recommendedName>
        <fullName evidence="1">Stage 0 sporulation protein A homolog</fullName>
    </recommendedName>
</protein>
<evidence type="ECO:0000313" key="6">
    <source>
        <dbReference type="EMBL" id="SDB06927.1"/>
    </source>
</evidence>
<dbReference type="Proteomes" id="UP000199228">
    <property type="component" value="Unassembled WGS sequence"/>
</dbReference>
<evidence type="ECO:0000256" key="3">
    <source>
        <dbReference type="ARBA" id="ARBA00024867"/>
    </source>
</evidence>
<sequence>MEQNEIQVLFVIHHNISFVNGALKVFLEEYNIKTDVLEISKCISNHPKVMPPLVIAEAEMLLEFVQERGFLYDYCIEQGSHIILVDEAENIESLMEVTSPALVAEKFQRPVNAKDVAEKVEELLERIKNHGLRRQVLVVDDSPAFLRTITEWLEDDYNVSVCPSAFAAIKLISIKRPDLILLDYEMPVCSGAQFLEMLNSEEQKERPPVIFLTSKNDQQTVQELLQLKPQGYILKTQPRDSILVSIRNFFEKES</sequence>
<name>A0A1G6AET0_EUBOX</name>
<reference evidence="6 7" key="1">
    <citation type="submission" date="2016-10" db="EMBL/GenBank/DDBJ databases">
        <authorList>
            <person name="de Groot N.N."/>
        </authorList>
    </citation>
    <scope>NUCLEOTIDE SEQUENCE [LARGE SCALE GENOMIC DNA]</scope>
    <source>
        <strain evidence="6 7">DSM 3217</strain>
    </source>
</reference>
<comment type="function">
    <text evidence="3">May play the central regulatory role in sporulation. It may be an element of the effector pathway responsible for the activation of sporulation genes in response to nutritional stress. Spo0A may act in concert with spo0H (a sigma factor) to control the expression of some genes that are critical to the sporulation process.</text>
</comment>
<dbReference type="Gene3D" id="3.40.50.2300">
    <property type="match status" value="1"/>
</dbReference>
<gene>
    <name evidence="6" type="ORF">SAMN02910417_00498</name>
</gene>
<evidence type="ECO:0000256" key="2">
    <source>
        <dbReference type="ARBA" id="ARBA00022553"/>
    </source>
</evidence>
<dbReference type="PROSITE" id="PS50110">
    <property type="entry name" value="RESPONSE_REGULATORY"/>
    <property type="match status" value="1"/>
</dbReference>
<dbReference type="STRING" id="1732.SAMN02910417_00498"/>